<feature type="transmembrane region" description="Helical" evidence="14">
    <location>
        <begin position="132"/>
        <end position="153"/>
    </location>
</feature>
<dbReference type="GO" id="GO:0005524">
    <property type="term" value="F:ATP binding"/>
    <property type="evidence" value="ECO:0007669"/>
    <property type="project" value="UniProtKB-KW"/>
</dbReference>
<evidence type="ECO:0000256" key="4">
    <source>
        <dbReference type="ARBA" id="ARBA00022475"/>
    </source>
</evidence>
<feature type="transmembrane region" description="Helical" evidence="14">
    <location>
        <begin position="102"/>
        <end position="120"/>
    </location>
</feature>
<dbReference type="GO" id="GO:0071555">
    <property type="term" value="P:cell wall organization"/>
    <property type="evidence" value="ECO:0007669"/>
    <property type="project" value="InterPro"/>
</dbReference>
<evidence type="ECO:0000256" key="12">
    <source>
        <dbReference type="ARBA" id="ARBA00023012"/>
    </source>
</evidence>
<protein>
    <recommendedName>
        <fullName evidence="3">histidine kinase</fullName>
        <ecNumber evidence="3">2.7.13.3</ecNumber>
    </recommendedName>
</protein>
<evidence type="ECO:0000256" key="2">
    <source>
        <dbReference type="ARBA" id="ARBA00004651"/>
    </source>
</evidence>
<dbReference type="InterPro" id="IPR003661">
    <property type="entry name" value="HisK_dim/P_dom"/>
</dbReference>
<keyword evidence="10" id="KW-0067">ATP-binding</keyword>
<dbReference type="InterPro" id="IPR005467">
    <property type="entry name" value="His_kinase_dom"/>
</dbReference>
<evidence type="ECO:0000256" key="11">
    <source>
        <dbReference type="ARBA" id="ARBA00022989"/>
    </source>
</evidence>
<name>A0A372LRW8_9BACI</name>
<sequence length="416" mass="47345">MVIEFEQVLNHVSIVLMPILIYYLIFQRDFRESSKPNSILLLILLCMLLLTMSFPIVFSKDYVYDFRMIPVIVGFLYGGVKPGFITVAALLIYRFFIGGEGFYVTLFSFSILTLILFAVTRKYEAVRMKQKVILVSVLYWIFTLFSSLTLYTINQQNQIAFMVMFYFITWLCLMVTVLIIEKVNHHTAIQKELQRAERLNVISQLAASVAHEVRNPMTTVRGFLQLIQNDKDLDNSKKHYYTNIALDELNLAQSIITDYLSLAKPHTEDQHPINISNEVKKTVELMRSYSNIQNISITSSIQESLYIKGNKDEIKQVLVNIIKNGIESMNAGGALVVNTYKKAGAVMIEIIDNGKGMTDRQLKQLGTPFYTTKEKGTGVGLTISFQLIQSMKGKVHVDSEIGKGSVFTIQFRAINC</sequence>
<evidence type="ECO:0000256" key="10">
    <source>
        <dbReference type="ARBA" id="ARBA00022840"/>
    </source>
</evidence>
<keyword evidence="5" id="KW-0597">Phosphoprotein</keyword>
<dbReference type="InterPro" id="IPR003594">
    <property type="entry name" value="HATPase_dom"/>
</dbReference>
<evidence type="ECO:0000256" key="13">
    <source>
        <dbReference type="ARBA" id="ARBA00023136"/>
    </source>
</evidence>
<dbReference type="Gene3D" id="3.30.565.10">
    <property type="entry name" value="Histidine kinase-like ATPase, C-terminal domain"/>
    <property type="match status" value="1"/>
</dbReference>
<dbReference type="PANTHER" id="PTHR43065:SF46">
    <property type="entry name" value="C4-DICARBOXYLATE TRANSPORT SENSOR PROTEIN DCTB"/>
    <property type="match status" value="1"/>
</dbReference>
<dbReference type="Pfam" id="PF07694">
    <property type="entry name" value="5TM-5TMR_LYT"/>
    <property type="match status" value="1"/>
</dbReference>
<organism evidence="16 17">
    <name type="scientific">Peribacillus saganii</name>
    <dbReference type="NCBI Taxonomy" id="2303992"/>
    <lineage>
        <taxon>Bacteria</taxon>
        <taxon>Bacillati</taxon>
        <taxon>Bacillota</taxon>
        <taxon>Bacilli</taxon>
        <taxon>Bacillales</taxon>
        <taxon>Bacillaceae</taxon>
        <taxon>Peribacillus</taxon>
    </lineage>
</organism>
<dbReference type="GO" id="GO:0000155">
    <property type="term" value="F:phosphorelay sensor kinase activity"/>
    <property type="evidence" value="ECO:0007669"/>
    <property type="project" value="InterPro"/>
</dbReference>
<evidence type="ECO:0000256" key="9">
    <source>
        <dbReference type="ARBA" id="ARBA00022777"/>
    </source>
</evidence>
<dbReference type="Pfam" id="PF02518">
    <property type="entry name" value="HATPase_c"/>
    <property type="match status" value="1"/>
</dbReference>
<keyword evidence="12" id="KW-0902">Two-component regulatory system</keyword>
<evidence type="ECO:0000313" key="16">
    <source>
        <dbReference type="EMBL" id="RFU70542.1"/>
    </source>
</evidence>
<dbReference type="SUPFAM" id="SSF55874">
    <property type="entry name" value="ATPase domain of HSP90 chaperone/DNA topoisomerase II/histidine kinase"/>
    <property type="match status" value="1"/>
</dbReference>
<dbReference type="PANTHER" id="PTHR43065">
    <property type="entry name" value="SENSOR HISTIDINE KINASE"/>
    <property type="match status" value="1"/>
</dbReference>
<dbReference type="PRINTS" id="PR00344">
    <property type="entry name" value="BCTRLSENSOR"/>
</dbReference>
<dbReference type="PROSITE" id="PS50109">
    <property type="entry name" value="HIS_KIN"/>
    <property type="match status" value="1"/>
</dbReference>
<feature type="transmembrane region" description="Helical" evidence="14">
    <location>
        <begin position="7"/>
        <end position="26"/>
    </location>
</feature>
<evidence type="ECO:0000256" key="3">
    <source>
        <dbReference type="ARBA" id="ARBA00012438"/>
    </source>
</evidence>
<dbReference type="Pfam" id="PF00512">
    <property type="entry name" value="HisKA"/>
    <property type="match status" value="1"/>
</dbReference>
<evidence type="ECO:0000256" key="6">
    <source>
        <dbReference type="ARBA" id="ARBA00022679"/>
    </source>
</evidence>
<proteinExistence type="predicted"/>
<reference evidence="16 17" key="1">
    <citation type="submission" date="2018-08" db="EMBL/GenBank/DDBJ databases">
        <title>Bacillus chawlae sp. nov., Bacillus glennii sp. nov., and Bacillus saganii sp. nov. Isolated from the Vehicle Assembly Building at Kennedy Space Center where the Viking Spacecraft were Assembled.</title>
        <authorList>
            <person name="Seuylemezian A."/>
            <person name="Vaishampayan P."/>
        </authorList>
    </citation>
    <scope>NUCLEOTIDE SEQUENCE [LARGE SCALE GENOMIC DNA]</scope>
    <source>
        <strain evidence="16 17">V47-23a</strain>
    </source>
</reference>
<feature type="domain" description="Histidine kinase" evidence="15">
    <location>
        <begin position="208"/>
        <end position="415"/>
    </location>
</feature>
<comment type="subcellular location">
    <subcellularLocation>
        <location evidence="2">Cell membrane</location>
        <topology evidence="2">Multi-pass membrane protein</topology>
    </subcellularLocation>
</comment>
<evidence type="ECO:0000259" key="15">
    <source>
        <dbReference type="PROSITE" id="PS50109"/>
    </source>
</evidence>
<dbReference type="GO" id="GO:0005886">
    <property type="term" value="C:plasma membrane"/>
    <property type="evidence" value="ECO:0007669"/>
    <property type="project" value="UniProtKB-SubCell"/>
</dbReference>
<accession>A0A372LRW8</accession>
<dbReference type="InterPro" id="IPR036097">
    <property type="entry name" value="HisK_dim/P_sf"/>
</dbReference>
<feature type="transmembrane region" description="Helical" evidence="14">
    <location>
        <begin position="38"/>
        <end position="59"/>
    </location>
</feature>
<keyword evidence="4" id="KW-1003">Cell membrane</keyword>
<dbReference type="AlphaFoldDB" id="A0A372LRW8"/>
<feature type="transmembrane region" description="Helical" evidence="14">
    <location>
        <begin position="71"/>
        <end position="96"/>
    </location>
</feature>
<keyword evidence="6" id="KW-0808">Transferase</keyword>
<comment type="catalytic activity">
    <reaction evidence="1">
        <text>ATP + protein L-histidine = ADP + protein N-phospho-L-histidine.</text>
        <dbReference type="EC" id="2.7.13.3"/>
    </reaction>
</comment>
<dbReference type="InterPro" id="IPR004358">
    <property type="entry name" value="Sig_transdc_His_kin-like_C"/>
</dbReference>
<dbReference type="EC" id="2.7.13.3" evidence="3"/>
<dbReference type="EMBL" id="QVTE01000015">
    <property type="protein sequence ID" value="RFU70542.1"/>
    <property type="molecule type" value="Genomic_DNA"/>
</dbReference>
<evidence type="ECO:0000256" key="7">
    <source>
        <dbReference type="ARBA" id="ARBA00022692"/>
    </source>
</evidence>
<dbReference type="InterPro" id="IPR036890">
    <property type="entry name" value="HATPase_C_sf"/>
</dbReference>
<keyword evidence="11 14" id="KW-1133">Transmembrane helix</keyword>
<keyword evidence="7 14" id="KW-0812">Transmembrane</keyword>
<dbReference type="InterPro" id="IPR011620">
    <property type="entry name" value="Sig_transdc_His_kinase_LytS_TM"/>
</dbReference>
<keyword evidence="9 16" id="KW-0418">Kinase</keyword>
<feature type="transmembrane region" description="Helical" evidence="14">
    <location>
        <begin position="159"/>
        <end position="180"/>
    </location>
</feature>
<dbReference type="OrthoDB" id="9815750at2"/>
<dbReference type="SMART" id="SM00387">
    <property type="entry name" value="HATPase_c"/>
    <property type="match status" value="1"/>
</dbReference>
<keyword evidence="8" id="KW-0547">Nucleotide-binding</keyword>
<keyword evidence="13 14" id="KW-0472">Membrane</keyword>
<evidence type="ECO:0000256" key="5">
    <source>
        <dbReference type="ARBA" id="ARBA00022553"/>
    </source>
</evidence>
<evidence type="ECO:0000256" key="1">
    <source>
        <dbReference type="ARBA" id="ARBA00000085"/>
    </source>
</evidence>
<evidence type="ECO:0000256" key="8">
    <source>
        <dbReference type="ARBA" id="ARBA00022741"/>
    </source>
</evidence>
<comment type="caution">
    <text evidence="16">The sequence shown here is derived from an EMBL/GenBank/DDBJ whole genome shotgun (WGS) entry which is preliminary data.</text>
</comment>
<dbReference type="Gene3D" id="1.10.287.130">
    <property type="match status" value="1"/>
</dbReference>
<evidence type="ECO:0000256" key="14">
    <source>
        <dbReference type="SAM" id="Phobius"/>
    </source>
</evidence>
<evidence type="ECO:0000313" key="17">
    <source>
        <dbReference type="Proteomes" id="UP000264541"/>
    </source>
</evidence>
<keyword evidence="17" id="KW-1185">Reference proteome</keyword>
<gene>
    <name evidence="16" type="ORF">D0469_06315</name>
</gene>
<dbReference type="CDD" id="cd00082">
    <property type="entry name" value="HisKA"/>
    <property type="match status" value="1"/>
</dbReference>
<dbReference type="Proteomes" id="UP000264541">
    <property type="component" value="Unassembled WGS sequence"/>
</dbReference>
<dbReference type="SMART" id="SM00388">
    <property type="entry name" value="HisKA"/>
    <property type="match status" value="1"/>
</dbReference>
<dbReference type="SUPFAM" id="SSF47384">
    <property type="entry name" value="Homodimeric domain of signal transducing histidine kinase"/>
    <property type="match status" value="1"/>
</dbReference>